<name>A0A1F5VNZ8_9BACT</name>
<evidence type="ECO:0000313" key="3">
    <source>
        <dbReference type="Proteomes" id="UP000178943"/>
    </source>
</evidence>
<organism evidence="2 3">
    <name type="scientific">Candidatus Fischerbacteria bacterium RBG_13_37_8</name>
    <dbReference type="NCBI Taxonomy" id="1817863"/>
    <lineage>
        <taxon>Bacteria</taxon>
        <taxon>Candidatus Fischeribacteriota</taxon>
    </lineage>
</organism>
<proteinExistence type="predicted"/>
<accession>A0A1F5VNZ8</accession>
<dbReference type="Pfam" id="PF08241">
    <property type="entry name" value="Methyltransf_11"/>
    <property type="match status" value="1"/>
</dbReference>
<dbReference type="EMBL" id="MFGW01000116">
    <property type="protein sequence ID" value="OGF65146.1"/>
    <property type="molecule type" value="Genomic_DNA"/>
</dbReference>
<reference evidence="2 3" key="1">
    <citation type="journal article" date="2016" name="Nat. Commun.">
        <title>Thousands of microbial genomes shed light on interconnected biogeochemical processes in an aquifer system.</title>
        <authorList>
            <person name="Anantharaman K."/>
            <person name="Brown C.T."/>
            <person name="Hug L.A."/>
            <person name="Sharon I."/>
            <person name="Castelle C.J."/>
            <person name="Probst A.J."/>
            <person name="Thomas B.C."/>
            <person name="Singh A."/>
            <person name="Wilkins M.J."/>
            <person name="Karaoz U."/>
            <person name="Brodie E.L."/>
            <person name="Williams K.H."/>
            <person name="Hubbard S.S."/>
            <person name="Banfield J.F."/>
        </authorList>
    </citation>
    <scope>NUCLEOTIDE SEQUENCE [LARGE SCALE GENOMIC DNA]</scope>
</reference>
<dbReference type="PANTHER" id="PTHR43861:SF1">
    <property type="entry name" value="TRANS-ACONITATE 2-METHYLTRANSFERASE"/>
    <property type="match status" value="1"/>
</dbReference>
<dbReference type="STRING" id="1817863.A2Y62_18280"/>
<protein>
    <recommendedName>
        <fullName evidence="1">Methyltransferase type 11 domain-containing protein</fullName>
    </recommendedName>
</protein>
<feature type="non-terminal residue" evidence="2">
    <location>
        <position position="218"/>
    </location>
</feature>
<dbReference type="PANTHER" id="PTHR43861">
    <property type="entry name" value="TRANS-ACONITATE 2-METHYLTRANSFERASE-RELATED"/>
    <property type="match status" value="1"/>
</dbReference>
<sequence>MTNLQRDIRNWWNTHPMVYDWKKTLQVDDGNPQFFAEIDRRFFEADFFAQRPGEAPFSNLIDYRGLKDRKVLEIGCGAGALAAIFSKQGVLITAVDLTWQAARYTKRRFDVNKLKGNILQMDAETPGFKDASFDFIWSWGVIHHSEDTQRIVSEIYRVLKPGGKAAIMVYNRNSIHFWINLVIIRGILCAKLITHSVQEICNRYCDGLIAKYYTPEQI</sequence>
<dbReference type="CDD" id="cd02440">
    <property type="entry name" value="AdoMet_MTases"/>
    <property type="match status" value="1"/>
</dbReference>
<dbReference type="Proteomes" id="UP000178943">
    <property type="component" value="Unassembled WGS sequence"/>
</dbReference>
<feature type="domain" description="Methyltransferase type 11" evidence="1">
    <location>
        <begin position="72"/>
        <end position="167"/>
    </location>
</feature>
<gene>
    <name evidence="2" type="ORF">A2Y62_18280</name>
</gene>
<comment type="caution">
    <text evidence="2">The sequence shown here is derived from an EMBL/GenBank/DDBJ whole genome shotgun (WGS) entry which is preliminary data.</text>
</comment>
<dbReference type="GO" id="GO:0008757">
    <property type="term" value="F:S-adenosylmethionine-dependent methyltransferase activity"/>
    <property type="evidence" value="ECO:0007669"/>
    <property type="project" value="InterPro"/>
</dbReference>
<dbReference type="InterPro" id="IPR029063">
    <property type="entry name" value="SAM-dependent_MTases_sf"/>
</dbReference>
<evidence type="ECO:0000313" key="2">
    <source>
        <dbReference type="EMBL" id="OGF65146.1"/>
    </source>
</evidence>
<dbReference type="InterPro" id="IPR013216">
    <property type="entry name" value="Methyltransf_11"/>
</dbReference>
<dbReference type="SUPFAM" id="SSF53335">
    <property type="entry name" value="S-adenosyl-L-methionine-dependent methyltransferases"/>
    <property type="match status" value="1"/>
</dbReference>
<dbReference type="AlphaFoldDB" id="A0A1F5VNZ8"/>
<dbReference type="Gene3D" id="3.40.50.150">
    <property type="entry name" value="Vaccinia Virus protein VP39"/>
    <property type="match status" value="1"/>
</dbReference>
<evidence type="ECO:0000259" key="1">
    <source>
        <dbReference type="Pfam" id="PF08241"/>
    </source>
</evidence>